<dbReference type="SFLD" id="SFLDG01144">
    <property type="entry name" value="C2.B.4:_PGP_Like"/>
    <property type="match status" value="1"/>
</dbReference>
<dbReference type="Proteomes" id="UP000191153">
    <property type="component" value="Unassembled WGS sequence"/>
</dbReference>
<dbReference type="InterPro" id="IPR036412">
    <property type="entry name" value="HAD-like_sf"/>
</dbReference>
<dbReference type="OrthoDB" id="9781413at2"/>
<dbReference type="PANTHER" id="PTHR10000">
    <property type="entry name" value="PHOSPHOSERINE PHOSPHATASE"/>
    <property type="match status" value="1"/>
</dbReference>
<dbReference type="SFLD" id="SFLDG01140">
    <property type="entry name" value="C2.B:_Phosphomannomutase_and_P"/>
    <property type="match status" value="1"/>
</dbReference>
<dbReference type="PROSITE" id="PS01228">
    <property type="entry name" value="COF_1"/>
    <property type="match status" value="1"/>
</dbReference>
<organism evidence="1 2">
    <name type="scientific">Cetobacterium ceti</name>
    <dbReference type="NCBI Taxonomy" id="180163"/>
    <lineage>
        <taxon>Bacteria</taxon>
        <taxon>Fusobacteriati</taxon>
        <taxon>Fusobacteriota</taxon>
        <taxon>Fusobacteriia</taxon>
        <taxon>Fusobacteriales</taxon>
        <taxon>Fusobacteriaceae</taxon>
        <taxon>Cetobacterium</taxon>
    </lineage>
</organism>
<dbReference type="RefSeq" id="WP_078693813.1">
    <property type="nucleotide sequence ID" value="NZ_FUWX01000009.1"/>
</dbReference>
<dbReference type="Gene3D" id="3.40.50.1000">
    <property type="entry name" value="HAD superfamily/HAD-like"/>
    <property type="match status" value="1"/>
</dbReference>
<evidence type="ECO:0000313" key="2">
    <source>
        <dbReference type="Proteomes" id="UP000191153"/>
    </source>
</evidence>
<dbReference type="Gene3D" id="3.30.1240.10">
    <property type="match status" value="1"/>
</dbReference>
<dbReference type="InterPro" id="IPR023214">
    <property type="entry name" value="HAD_sf"/>
</dbReference>
<dbReference type="InterPro" id="IPR000150">
    <property type="entry name" value="Cof"/>
</dbReference>
<dbReference type="InterPro" id="IPR006379">
    <property type="entry name" value="HAD-SF_hydro_IIB"/>
</dbReference>
<dbReference type="NCBIfam" id="TIGR01484">
    <property type="entry name" value="HAD-SF-IIB"/>
    <property type="match status" value="1"/>
</dbReference>
<dbReference type="SUPFAM" id="SSF56784">
    <property type="entry name" value="HAD-like"/>
    <property type="match status" value="1"/>
</dbReference>
<gene>
    <name evidence="1" type="ORF">SAMN02745174_01316</name>
</gene>
<evidence type="ECO:0000313" key="1">
    <source>
        <dbReference type="EMBL" id="SJZ70256.1"/>
    </source>
</evidence>
<dbReference type="Pfam" id="PF08282">
    <property type="entry name" value="Hydrolase_3"/>
    <property type="match status" value="1"/>
</dbReference>
<dbReference type="STRING" id="180163.SAMN02745174_01316"/>
<dbReference type="GO" id="GO:0016791">
    <property type="term" value="F:phosphatase activity"/>
    <property type="evidence" value="ECO:0007669"/>
    <property type="project" value="TreeGrafter"/>
</dbReference>
<name>A0A1T4MTS7_9FUSO</name>
<proteinExistence type="predicted"/>
<dbReference type="NCBIfam" id="TIGR00099">
    <property type="entry name" value="Cof-subfamily"/>
    <property type="match status" value="1"/>
</dbReference>
<dbReference type="EMBL" id="FUWX01000009">
    <property type="protein sequence ID" value="SJZ70256.1"/>
    <property type="molecule type" value="Genomic_DNA"/>
</dbReference>
<dbReference type="GO" id="GO:0005829">
    <property type="term" value="C:cytosol"/>
    <property type="evidence" value="ECO:0007669"/>
    <property type="project" value="TreeGrafter"/>
</dbReference>
<dbReference type="GO" id="GO:0000287">
    <property type="term" value="F:magnesium ion binding"/>
    <property type="evidence" value="ECO:0007669"/>
    <property type="project" value="TreeGrafter"/>
</dbReference>
<dbReference type="PROSITE" id="PS01229">
    <property type="entry name" value="COF_2"/>
    <property type="match status" value="1"/>
</dbReference>
<dbReference type="AlphaFoldDB" id="A0A1T4MTS7"/>
<reference evidence="1 2" key="1">
    <citation type="submission" date="2017-02" db="EMBL/GenBank/DDBJ databases">
        <authorList>
            <person name="Peterson S.W."/>
        </authorList>
    </citation>
    <scope>NUCLEOTIDE SEQUENCE [LARGE SCALE GENOMIC DNA]</scope>
    <source>
        <strain evidence="1 2">ATCC 700028</strain>
    </source>
</reference>
<keyword evidence="2" id="KW-1185">Reference proteome</keyword>
<dbReference type="CDD" id="cd07516">
    <property type="entry name" value="HAD_Pase"/>
    <property type="match status" value="1"/>
</dbReference>
<dbReference type="SFLD" id="SFLDS00003">
    <property type="entry name" value="Haloacid_Dehalogenase"/>
    <property type="match status" value="1"/>
</dbReference>
<sequence>MEIKAVALDLDGTLLNSKKEVTTKTVKVLKQLKNNGILIIISTGRPYSSIKNLLKELEIEGMVICYNGAKVVNFENDSTIYEIPLEEQYVKRLIEISRKEKVHLNLYQDDIWYVEDDKNIESQKYKLLTNLIPIKKDFETFNGYKMTKTLYVGENEKLKEIEKILKKEFGNEVYLAFSQKFLLEILNKKVNKGSALLYVLEQYGISRDECMAFGDAINDIEMLTCVKYGIAMGNAMDEVKKIARDIAKSNDEDGVAKYILDHVKMG</sequence>
<dbReference type="PANTHER" id="PTHR10000:SF8">
    <property type="entry name" value="HAD SUPERFAMILY HYDROLASE-LIKE, TYPE 3"/>
    <property type="match status" value="1"/>
</dbReference>
<accession>A0A1T4MTS7</accession>
<protein>
    <submittedName>
        <fullName evidence="1">Uncharacterized protein</fullName>
    </submittedName>
</protein>